<reference evidence="1" key="1">
    <citation type="submission" date="2019-02" db="EMBL/GenBank/DDBJ databases">
        <authorList>
            <person name="Gruber-Vodicka R. H."/>
            <person name="Seah K. B. B."/>
        </authorList>
    </citation>
    <scope>NUCLEOTIDE SEQUENCE</scope>
    <source>
        <strain evidence="1">BECK_BZ131</strain>
    </source>
</reference>
<gene>
    <name evidence="1" type="ORF">BECKFW1821C_GA0114237_11148</name>
</gene>
<organism evidence="1">
    <name type="scientific">Candidatus Kentrum sp. FW</name>
    <dbReference type="NCBI Taxonomy" id="2126338"/>
    <lineage>
        <taxon>Bacteria</taxon>
        <taxon>Pseudomonadati</taxon>
        <taxon>Pseudomonadota</taxon>
        <taxon>Gammaproteobacteria</taxon>
        <taxon>Candidatus Kentrum</taxon>
    </lineage>
</organism>
<sequence length="141" mass="15758">MLAAGTRYIWVVRLMGPQRVEVHTKDAPMRILSATDTLEAPGILRNPVPVQALFDRKEAHRVTLRNLLQREGYEDLEAVLREGRTEGGLEARVKALFSILAARGLEPDARTSARIRDCRDPKQLDTWLAKAAVADKVGDVF</sequence>
<accession>A0A450U292</accession>
<name>A0A450U292_9GAMM</name>
<proteinExistence type="predicted"/>
<evidence type="ECO:0000313" key="1">
    <source>
        <dbReference type="EMBL" id="VFJ77024.1"/>
    </source>
</evidence>
<protein>
    <submittedName>
        <fullName evidence="1">Uncharacterized protein</fullName>
    </submittedName>
</protein>
<dbReference type="EMBL" id="CAADFE010000114">
    <property type="protein sequence ID" value="VFJ77024.1"/>
    <property type="molecule type" value="Genomic_DNA"/>
</dbReference>
<dbReference type="AlphaFoldDB" id="A0A450U292"/>